<dbReference type="Gene3D" id="3.40.50.150">
    <property type="entry name" value="Vaccinia Virus protein VP39"/>
    <property type="match status" value="1"/>
</dbReference>
<dbReference type="Gene3D" id="6.20.50.110">
    <property type="entry name" value="Methyltransferase, zinc-binding domain"/>
    <property type="match status" value="1"/>
</dbReference>
<dbReference type="InterPro" id="IPR013630">
    <property type="entry name" value="Methyltransf_Zn-bd_dom_put"/>
</dbReference>
<dbReference type="PANTHER" id="PTHR43861">
    <property type="entry name" value="TRANS-ACONITATE 2-METHYLTRANSFERASE-RELATED"/>
    <property type="match status" value="1"/>
</dbReference>
<dbReference type="EMBL" id="LR798243">
    <property type="protein sequence ID" value="CAB5214580.1"/>
    <property type="molecule type" value="Genomic_DNA"/>
</dbReference>
<feature type="domain" description="C-methyltransferase" evidence="2">
    <location>
        <begin position="243"/>
        <end position="390"/>
    </location>
</feature>
<accession>A0A6J7WKG7</accession>
<evidence type="ECO:0000313" key="3">
    <source>
        <dbReference type="EMBL" id="CAB5214580.1"/>
    </source>
</evidence>
<dbReference type="Pfam" id="PF13489">
    <property type="entry name" value="Methyltransf_23"/>
    <property type="match status" value="1"/>
</dbReference>
<protein>
    <submittedName>
        <fullName evidence="3">AdoMet_MTases domain containing protein</fullName>
    </submittedName>
</protein>
<dbReference type="PANTHER" id="PTHR43861:SF5">
    <property type="entry name" value="BLL5978 PROTEIN"/>
    <property type="match status" value="1"/>
</dbReference>
<dbReference type="Gene3D" id="3.40.50.720">
    <property type="entry name" value="NAD(P)-binding Rossmann-like Domain"/>
    <property type="match status" value="1"/>
</dbReference>
<reference evidence="3" key="1">
    <citation type="submission" date="2020-05" db="EMBL/GenBank/DDBJ databases">
        <authorList>
            <person name="Chiriac C."/>
            <person name="Salcher M."/>
            <person name="Ghai R."/>
            <person name="Kavagutti S V."/>
        </authorList>
    </citation>
    <scope>NUCLEOTIDE SEQUENCE</scope>
</reference>
<name>A0A6J7WKG7_9CAUD</name>
<gene>
    <name evidence="3" type="ORF">UFOVP190_175</name>
</gene>
<evidence type="ECO:0000259" key="1">
    <source>
        <dbReference type="Pfam" id="PF08421"/>
    </source>
</evidence>
<dbReference type="CDD" id="cd02440">
    <property type="entry name" value="AdoMet_MTases"/>
    <property type="match status" value="1"/>
</dbReference>
<dbReference type="InterPro" id="IPR038576">
    <property type="entry name" value="Methyltransf_Zn-bd_dom_put_sf"/>
</dbReference>
<proteinExistence type="predicted"/>
<dbReference type="InterPro" id="IPR029063">
    <property type="entry name" value="SAM-dependent_MTases_sf"/>
</dbReference>
<dbReference type="Pfam" id="PF08421">
    <property type="entry name" value="Methyltransf_13"/>
    <property type="match status" value="1"/>
</dbReference>
<sequence length="404" mass="45413">MNNCTPITNCLACDSTHLVSTLNLGQQPLANNFRDSLSTDGEPMYPLAINRCENCNHLQLTHAVDPALIYTHYLYVSGTSGTYLEYMDWYAKFVREQFHHWPSRVLDIGCNDGSQLNVFKKLGFTTYGVDPAENLHATSSVNHNVILGFWNEDSAGRLGTDFDVITCQNAFAHNPDPVAFLKLAREYLRTDGKIFIQTSQADMVPNGEFDTIYHEHISYYNARSMQRLAERAKLSLIDVVKTPIHGTSYIFVLAKQSANEYRVANILATEAALGLQSPDTYTRWAIGVQDLLDRLQDQIAEYRGFGYKVVGYGAAAKGMTLLNASKIVLDAVVDDNPLKQGLYCPGTTIPVVSSDYIKGIDSDTPIVFVPLAWNFYTEIKRRIQAVRTNKLDMFLRYFPTIRTE</sequence>
<organism evidence="3">
    <name type="scientific">uncultured Caudovirales phage</name>
    <dbReference type="NCBI Taxonomy" id="2100421"/>
    <lineage>
        <taxon>Viruses</taxon>
        <taxon>Duplodnaviria</taxon>
        <taxon>Heunggongvirae</taxon>
        <taxon>Uroviricota</taxon>
        <taxon>Caudoviricetes</taxon>
        <taxon>Peduoviridae</taxon>
        <taxon>Maltschvirus</taxon>
        <taxon>Maltschvirus maltsch</taxon>
    </lineage>
</organism>
<evidence type="ECO:0000259" key="2">
    <source>
        <dbReference type="Pfam" id="PF08484"/>
    </source>
</evidence>
<feature type="domain" description="Methyltransferase putative zinc binding" evidence="1">
    <location>
        <begin position="10"/>
        <end position="70"/>
    </location>
</feature>
<dbReference type="SUPFAM" id="SSF53335">
    <property type="entry name" value="S-adenosyl-L-methionine-dependent methyltransferases"/>
    <property type="match status" value="1"/>
</dbReference>
<dbReference type="InterPro" id="IPR013691">
    <property type="entry name" value="MeTrfase_14"/>
</dbReference>
<dbReference type="Pfam" id="PF08484">
    <property type="entry name" value="Methyltransf_14"/>
    <property type="match status" value="1"/>
</dbReference>